<feature type="region of interest" description="Disordered" evidence="1">
    <location>
        <begin position="141"/>
        <end position="175"/>
    </location>
</feature>
<organism evidence="2">
    <name type="scientific">uncultured Caudovirales phage</name>
    <dbReference type="NCBI Taxonomy" id="2100421"/>
    <lineage>
        <taxon>Viruses</taxon>
        <taxon>Duplodnaviria</taxon>
        <taxon>Heunggongvirae</taxon>
        <taxon>Uroviricota</taxon>
        <taxon>Caudoviricetes</taxon>
        <taxon>Peduoviridae</taxon>
        <taxon>Maltschvirus</taxon>
        <taxon>Maltschvirus maltsch</taxon>
    </lineage>
</organism>
<gene>
    <name evidence="2" type="ORF">UFOVP446_15</name>
    <name evidence="3" type="ORF">UFOVP725_4</name>
</gene>
<proteinExistence type="predicted"/>
<accession>A0A6J5MBD1</accession>
<evidence type="ECO:0000313" key="2">
    <source>
        <dbReference type="EMBL" id="CAB4142440.1"/>
    </source>
</evidence>
<evidence type="ECO:0000313" key="3">
    <source>
        <dbReference type="EMBL" id="CAB4159863.1"/>
    </source>
</evidence>
<name>A0A6J5MBD1_9CAUD</name>
<protein>
    <recommendedName>
        <fullName evidence="4">Prohead protease</fullName>
    </recommendedName>
</protein>
<dbReference type="EMBL" id="LR796691">
    <property type="protein sequence ID" value="CAB4159863.1"/>
    <property type="molecule type" value="Genomic_DNA"/>
</dbReference>
<dbReference type="SUPFAM" id="SSF56563">
    <property type="entry name" value="Major capsid protein gp5"/>
    <property type="match status" value="1"/>
</dbReference>
<sequence length="520" mass="54639">MKKVITPMTITATDSDSRTITGRIVSFEETGNASIGKVQFASNSIEAQPVLLNLEHDRTRRIGKTLSMEQTDTEITATFKIAQTSAGNDALVEAAEGLRDGFSVEVSFDEYETLKDGTVRILKGELTAVALTSEPAIRSARVESVAATEGEETEDSAPTTEDADTQPTTEGDEVDNAVTNAEAVESVEAAQSITAAATAVGRFTTKPRIEMTAAKYLENKVQAALGNEDARQYVLAADNTTDNAGLVPTRQLAEVINGLSTTIRPSIDAISRGTLPDAGMTFEIPKITVAPTVAVVAEDAIFNETDQNSAFVSVDVKKFAGQQKFSVELFTRTSPVFYDELLRNMVAAMAKAQNAYVNGILISGATLDGTTVAAYPTAAELLGITARGAASVYGATAGLASPFARNMIVSTGQWSNIMGLNDAGRPIYNASQPSNAAGVVTPTSLLGNVAGLNLYVDPTNAGDGDGTILIVNPDAYTWYESSQYQLRAESTADGSITVGVYSFGAAATKIAAGAFKNNKQ</sequence>
<evidence type="ECO:0000256" key="1">
    <source>
        <dbReference type="SAM" id="MobiDB-lite"/>
    </source>
</evidence>
<dbReference type="EMBL" id="LR796411">
    <property type="protein sequence ID" value="CAB4142440.1"/>
    <property type="molecule type" value="Genomic_DNA"/>
</dbReference>
<reference evidence="2" key="1">
    <citation type="submission" date="2020-04" db="EMBL/GenBank/DDBJ databases">
        <authorList>
            <person name="Chiriac C."/>
            <person name="Salcher M."/>
            <person name="Ghai R."/>
            <person name="Kavagutti S V."/>
        </authorList>
    </citation>
    <scope>NUCLEOTIDE SEQUENCE</scope>
</reference>
<evidence type="ECO:0008006" key="4">
    <source>
        <dbReference type="Google" id="ProtNLM"/>
    </source>
</evidence>